<dbReference type="EMBL" id="ANJA01001840">
    <property type="protein sequence ID" value="ETO73861.1"/>
    <property type="molecule type" value="Genomic_DNA"/>
</dbReference>
<gene>
    <name evidence="1" type="ORF">F444_10205</name>
</gene>
<name>A0A081A4Q0_PHYNI</name>
<comment type="caution">
    <text evidence="1">The sequence shown here is derived from an EMBL/GenBank/DDBJ whole genome shotgun (WGS) entry which is preliminary data.</text>
</comment>
<dbReference type="Proteomes" id="UP000028582">
    <property type="component" value="Unassembled WGS sequence"/>
</dbReference>
<dbReference type="AlphaFoldDB" id="A0A081A4Q0"/>
<accession>A0A081A4Q0</accession>
<protein>
    <submittedName>
        <fullName evidence="1">Uncharacterized protein</fullName>
    </submittedName>
</protein>
<organism evidence="1 2">
    <name type="scientific">Phytophthora nicotianae P1976</name>
    <dbReference type="NCBI Taxonomy" id="1317066"/>
    <lineage>
        <taxon>Eukaryota</taxon>
        <taxon>Sar</taxon>
        <taxon>Stramenopiles</taxon>
        <taxon>Oomycota</taxon>
        <taxon>Peronosporomycetes</taxon>
        <taxon>Peronosporales</taxon>
        <taxon>Peronosporaceae</taxon>
        <taxon>Phytophthora</taxon>
    </lineage>
</organism>
<sequence length="46" mass="5108">MLNWSGQPLVGFGVKAEVREAHVNEQREAIVGAYSKKVPQRLKTGK</sequence>
<evidence type="ECO:0000313" key="2">
    <source>
        <dbReference type="Proteomes" id="UP000028582"/>
    </source>
</evidence>
<evidence type="ECO:0000313" key="1">
    <source>
        <dbReference type="EMBL" id="ETO73861.1"/>
    </source>
</evidence>
<proteinExistence type="predicted"/>
<reference evidence="1 2" key="1">
    <citation type="submission" date="2013-11" db="EMBL/GenBank/DDBJ databases">
        <title>The Genome Sequence of Phytophthora parasitica P1976.</title>
        <authorList>
            <consortium name="The Broad Institute Genomics Platform"/>
            <person name="Russ C."/>
            <person name="Tyler B."/>
            <person name="Panabieres F."/>
            <person name="Shan W."/>
            <person name="Tripathy S."/>
            <person name="Grunwald N."/>
            <person name="Machado M."/>
            <person name="Johnson C.S."/>
            <person name="Walker B."/>
            <person name="Young S."/>
            <person name="Zeng Q."/>
            <person name="Gargeya S."/>
            <person name="Fitzgerald M."/>
            <person name="Haas B."/>
            <person name="Abouelleil A."/>
            <person name="Allen A.W."/>
            <person name="Alvarado L."/>
            <person name="Arachchi H.M."/>
            <person name="Berlin A.M."/>
            <person name="Chapman S.B."/>
            <person name="Gainer-Dewar J."/>
            <person name="Goldberg J."/>
            <person name="Griggs A."/>
            <person name="Gujja S."/>
            <person name="Hansen M."/>
            <person name="Howarth C."/>
            <person name="Imamovic A."/>
            <person name="Ireland A."/>
            <person name="Larimer J."/>
            <person name="McCowan C."/>
            <person name="Murphy C."/>
            <person name="Pearson M."/>
            <person name="Poon T.W."/>
            <person name="Priest M."/>
            <person name="Roberts A."/>
            <person name="Saif S."/>
            <person name="Shea T."/>
            <person name="Sisk P."/>
            <person name="Sykes S."/>
            <person name="Wortman J."/>
            <person name="Nusbaum C."/>
            <person name="Birren B."/>
        </authorList>
    </citation>
    <scope>NUCLEOTIDE SEQUENCE [LARGE SCALE GENOMIC DNA]</scope>
    <source>
        <strain evidence="1 2">P1976</strain>
    </source>
</reference>